<dbReference type="InterPro" id="IPR051414">
    <property type="entry name" value="Adenylate-forming_Reductase"/>
</dbReference>
<evidence type="ECO:0000259" key="3">
    <source>
        <dbReference type="SMART" id="SM00823"/>
    </source>
</evidence>
<dbReference type="SUPFAM" id="SSF56801">
    <property type="entry name" value="Acetyl-CoA synthetase-like"/>
    <property type="match status" value="1"/>
</dbReference>
<keyword evidence="2" id="KW-0597">Phosphoprotein</keyword>
<protein>
    <submittedName>
        <fullName evidence="4">Acetyl-CoA synthetase-like protein</fullName>
    </submittedName>
</protein>
<dbReference type="Proteomes" id="UP000242414">
    <property type="component" value="Unassembled WGS sequence"/>
</dbReference>
<dbReference type="Gene3D" id="3.40.50.720">
    <property type="entry name" value="NAD(P)-binding Rossmann-like Domain"/>
    <property type="match status" value="1"/>
</dbReference>
<dbReference type="PANTHER" id="PTHR43439:SF2">
    <property type="entry name" value="ENZYME, PUTATIVE (JCVI)-RELATED"/>
    <property type="match status" value="1"/>
</dbReference>
<dbReference type="InterPro" id="IPR036736">
    <property type="entry name" value="ACP-like_sf"/>
</dbReference>
<evidence type="ECO:0000256" key="1">
    <source>
        <dbReference type="ARBA" id="ARBA00022450"/>
    </source>
</evidence>
<accession>A0A1X0RGA5</accession>
<dbReference type="Pfam" id="PF00501">
    <property type="entry name" value="AMP-binding"/>
    <property type="match status" value="1"/>
</dbReference>
<name>A0A1X0RGA5_RHIZD</name>
<dbReference type="InterPro" id="IPR036291">
    <property type="entry name" value="NAD(P)-bd_dom_sf"/>
</dbReference>
<dbReference type="Gene3D" id="1.10.1200.10">
    <property type="entry name" value="ACP-like"/>
    <property type="match status" value="1"/>
</dbReference>
<dbReference type="InterPro" id="IPR013120">
    <property type="entry name" value="FAR_NAD-bd"/>
</dbReference>
<evidence type="ECO:0000313" key="4">
    <source>
        <dbReference type="EMBL" id="ORE11049.1"/>
    </source>
</evidence>
<reference evidence="4" key="1">
    <citation type="journal article" date="2016" name="Proc. Natl. Acad. Sci. U.S.A.">
        <title>Lipid metabolic changes in an early divergent fungus govern the establishment of a mutualistic symbiosis with endobacteria.</title>
        <authorList>
            <person name="Lastovetsky O.A."/>
            <person name="Gaspar M.L."/>
            <person name="Mondo S.J."/>
            <person name="LaButti K.M."/>
            <person name="Sandor L."/>
            <person name="Grigoriev I.V."/>
            <person name="Henry S.A."/>
            <person name="Pawlowska T.E."/>
        </authorList>
    </citation>
    <scope>NUCLEOTIDE SEQUENCE [LARGE SCALE GENOMIC DNA]</scope>
    <source>
        <strain evidence="4">ATCC 52814</strain>
    </source>
</reference>
<dbReference type="SMART" id="SM00823">
    <property type="entry name" value="PKS_PP"/>
    <property type="match status" value="1"/>
</dbReference>
<feature type="domain" description="Polyketide synthase-like phosphopantetheine-binding" evidence="3">
    <location>
        <begin position="570"/>
        <end position="641"/>
    </location>
</feature>
<dbReference type="PANTHER" id="PTHR43439">
    <property type="entry name" value="PHENYLACETATE-COENZYME A LIGASE"/>
    <property type="match status" value="1"/>
</dbReference>
<dbReference type="SUPFAM" id="SSF47336">
    <property type="entry name" value="ACP-like"/>
    <property type="match status" value="1"/>
</dbReference>
<dbReference type="VEuPathDB" id="FungiDB:BCV72DRAFT_267960"/>
<dbReference type="Pfam" id="PF07993">
    <property type="entry name" value="NAD_binding_4"/>
    <property type="match status" value="1"/>
</dbReference>
<dbReference type="Gene3D" id="3.40.50.12780">
    <property type="entry name" value="N-terminal domain of ligase-like"/>
    <property type="match status" value="1"/>
</dbReference>
<dbReference type="AlphaFoldDB" id="A0A1X0RGA5"/>
<sequence length="1051" mass="119406">MKNMITITPSTPPSEINAEEHMTLINYLNKTCKDNDDRILAYYHSNNSFHSLTYAQVDLVATNLACKWSNIIKDTRTVSYLADHSIDYLIVVLALLKLRVTPFLISPRNSQAAIAHLMKTTTSKFLLASKKYQSIAMAISSSVKGMRELIMSPLQLDVLTMEPYYPNYQDVLNHTFISSDITKTALIMHSSGTTNFPKPIYCSNRYMFKAINVLNMLQSSEHAMLPVDHNDVFLVCAPMFHSFGITCVLQMLVAGGSIVYLEKLPPSQSEIAQALRSVQCTMMSAPPLILEQMLSVIHDDLKYRENLARLKYIFFGGAPLRFDTGEKFHEYGINVRAVYGSTEFGTIMASDLDRKSRNWYALRPFIKDPNGQEYCLFETVDRDVKHMVIRRDCPNLAIGLAQADGYSSNDLFKEHPDFPGYYIYINRRDNILIMENGEKTNPAPMEMAIANCSVVSQVIVLGHGRQCTAALVELHKEYMKNDQQNDAMKIVYDAVEEANKECPSHSMLLKQMVKILPPGKTLPTTVKGGVSRKAAEEMYKDIIESMYKAFIDGPQKRSASPVSQSPEKVKEFLIDSVSATLNMSKVSLQDTSCSLFSLGLTSLSAIQLRNLVASEYSYIPQDFVYQFSNIDAMCAALTTANIINKPVQKEQQYEQTQMLAKAYIKRAAVDFPVVKELCETKNRDLVILLTGATGSLGSFLLCELLKSRKVKKVYCMVRGNSDIERRQRMEEALLSRKLDVSLLDDASRIELLPMDLSDPYLGLYRDRYLELQWEIDMVQHCAWMLDFNRTVADYDKECISFFYNLLKFAYRESNPMRVHFISSVSASVKLGNLIEEVPLPFNSRVAMPKGYAQSKFIVEVLLNYLVTKKKWPCFIERLGQVCGDTEHGVWNISEQYPLMFIGGARMMKKMPKLDTVIDWIPVNYAAASISEIMLHTSTLQACTDTSVYHVVNPKIITWSDILCVMKKADMAFDVVSPSEWVQELSHDMNNPAYRLLSFYKTNLTDSFKMPVWQTERTRKVSPTLNKVPAVDVILFKKCLEYWEQKGFLNSL</sequence>
<dbReference type="OrthoDB" id="429813at2759"/>
<dbReference type="Pfam" id="PF23562">
    <property type="entry name" value="AMP-binding_C_3"/>
    <property type="match status" value="1"/>
</dbReference>
<dbReference type="InterPro" id="IPR042099">
    <property type="entry name" value="ANL_N_sf"/>
</dbReference>
<dbReference type="GO" id="GO:0031177">
    <property type="term" value="F:phosphopantetheine binding"/>
    <property type="evidence" value="ECO:0007669"/>
    <property type="project" value="InterPro"/>
</dbReference>
<dbReference type="InterPro" id="IPR000873">
    <property type="entry name" value="AMP-dep_synth/lig_dom"/>
</dbReference>
<dbReference type="EMBL" id="KV921860">
    <property type="protein sequence ID" value="ORE11049.1"/>
    <property type="molecule type" value="Genomic_DNA"/>
</dbReference>
<organism evidence="4">
    <name type="scientific">Rhizopus microsporus var. microsporus</name>
    <dbReference type="NCBI Taxonomy" id="86635"/>
    <lineage>
        <taxon>Eukaryota</taxon>
        <taxon>Fungi</taxon>
        <taxon>Fungi incertae sedis</taxon>
        <taxon>Mucoromycota</taxon>
        <taxon>Mucoromycotina</taxon>
        <taxon>Mucoromycetes</taxon>
        <taxon>Mucorales</taxon>
        <taxon>Mucorineae</taxon>
        <taxon>Rhizopodaceae</taxon>
        <taxon>Rhizopus</taxon>
    </lineage>
</organism>
<proteinExistence type="predicted"/>
<keyword evidence="1" id="KW-0596">Phosphopantetheine</keyword>
<dbReference type="InterPro" id="IPR020806">
    <property type="entry name" value="PKS_PP-bd"/>
</dbReference>
<gene>
    <name evidence="4" type="ORF">BCV72DRAFT_267960</name>
</gene>
<evidence type="ECO:0000256" key="2">
    <source>
        <dbReference type="ARBA" id="ARBA00022553"/>
    </source>
</evidence>
<dbReference type="SUPFAM" id="SSF51735">
    <property type="entry name" value="NAD(P)-binding Rossmann-fold domains"/>
    <property type="match status" value="1"/>
</dbReference>